<feature type="compositionally biased region" description="Polar residues" evidence="8">
    <location>
        <begin position="405"/>
        <end position="419"/>
    </location>
</feature>
<evidence type="ECO:0000259" key="11">
    <source>
        <dbReference type="PROSITE" id="PS50885"/>
    </source>
</evidence>
<sequence>MFRSLSLKKRLLLIIALSGTLFLVIGFGSLQWVKQRLTEGVVAERAETLRLVLDERLRAKQDFGVGAVFALAQDPRVAAILSDPALGADGLARISALYRAETKYHNLRFNLRDPQGRVLARSWTPKGTDAPAAALRPLADRKPWAGLEVGELGVNIHAFAPVFDDERYLGSLEMIQGVGSVSRNFQAEALQYVLLIDADRARALPALRSNTAVGDWVLANDRWFNAEAVAFARSLIDADGALPHQSKWVTPDWFVVATPVLDASGTRIGVHLIGEPRARLEQRVASTTLLAWLLNGMLLVLLLGLAGAITWAVQRYVARPIKGAVGQLALMEADLTLRLDITNDDEIGTLFGALNRHTETLHRIIQEVAGTATELDESAQQLLAAGDQTIALAREQQQETDHVASASTEMAASARSVSQHADDTRAAAEAAERHTAEGGEEVRRTTAAIDQLAAQMHQMQPVVERLERGSAGIGQVIEAIAAIAEQTNLLALNAAIEAARAGEAGRGFAVVADEVRNLSNRTQESTREIAAIVEELQRAAHQVSEAIQHSNGQAQDCATLASRAGAALEEIRTGVGGVNEMGLQIAAATREQREVTESISASMARIHQLAEESTQAMEHGQQVNATLVERAQRLEALVKRFSL</sequence>
<reference evidence="12 13" key="1">
    <citation type="submission" date="2016-02" db="EMBL/GenBank/DDBJ databases">
        <title>Genome sequence of Marichromatium gracile YL-28, a purple sulfur bacterium.</title>
        <authorList>
            <person name="Zhao C."/>
            <person name="Hong X."/>
            <person name="Chen S."/>
            <person name="Yang S."/>
        </authorList>
    </citation>
    <scope>NUCLEOTIDE SEQUENCE [LARGE SCALE GENOMIC DNA]</scope>
    <source>
        <strain evidence="12 13">YL28</strain>
    </source>
</reference>
<dbReference type="PROSITE" id="PS50885">
    <property type="entry name" value="HAMP"/>
    <property type="match status" value="1"/>
</dbReference>
<organism evidence="12 13">
    <name type="scientific">Marichromatium gracile</name>
    <name type="common">Chromatium gracile</name>
    <dbReference type="NCBI Taxonomy" id="1048"/>
    <lineage>
        <taxon>Bacteria</taxon>
        <taxon>Pseudomonadati</taxon>
        <taxon>Pseudomonadota</taxon>
        <taxon>Gammaproteobacteria</taxon>
        <taxon>Chromatiales</taxon>
        <taxon>Chromatiaceae</taxon>
        <taxon>Marichromatium</taxon>
    </lineage>
</organism>
<keyword evidence="13" id="KW-1185">Reference proteome</keyword>
<protein>
    <submittedName>
        <fullName evidence="12">Chemotaxis protein</fullName>
    </submittedName>
</protein>
<name>A0ABR5VGD3_MARGR</name>
<dbReference type="Proteomes" id="UP000075766">
    <property type="component" value="Unassembled WGS sequence"/>
</dbReference>
<evidence type="ECO:0000313" key="13">
    <source>
        <dbReference type="Proteomes" id="UP000075766"/>
    </source>
</evidence>
<evidence type="ECO:0000256" key="1">
    <source>
        <dbReference type="ARBA" id="ARBA00004141"/>
    </source>
</evidence>
<dbReference type="Pfam" id="PF00015">
    <property type="entry name" value="MCPsignal"/>
    <property type="match status" value="1"/>
</dbReference>
<evidence type="ECO:0000256" key="6">
    <source>
        <dbReference type="ARBA" id="ARBA00029447"/>
    </source>
</evidence>
<dbReference type="InterPro" id="IPR029151">
    <property type="entry name" value="Sensor-like_sf"/>
</dbReference>
<dbReference type="SMART" id="SM00304">
    <property type="entry name" value="HAMP"/>
    <property type="match status" value="1"/>
</dbReference>
<keyword evidence="5 7" id="KW-0807">Transducer</keyword>
<comment type="similarity">
    <text evidence="6">Belongs to the methyl-accepting chemotaxis (MCP) protein family.</text>
</comment>
<feature type="region of interest" description="Disordered" evidence="8">
    <location>
        <begin position="396"/>
        <end position="442"/>
    </location>
</feature>
<dbReference type="EMBL" id="LSYU01000046">
    <property type="protein sequence ID" value="KXX64749.1"/>
    <property type="molecule type" value="Genomic_DNA"/>
</dbReference>
<keyword evidence="3 9" id="KW-1133">Transmembrane helix</keyword>
<evidence type="ECO:0000256" key="4">
    <source>
        <dbReference type="ARBA" id="ARBA00023136"/>
    </source>
</evidence>
<feature type="domain" description="Methyl-accepting transducer" evidence="10">
    <location>
        <begin position="371"/>
        <end position="607"/>
    </location>
</feature>
<evidence type="ECO:0000256" key="5">
    <source>
        <dbReference type="ARBA" id="ARBA00023224"/>
    </source>
</evidence>
<dbReference type="SUPFAM" id="SSF58104">
    <property type="entry name" value="Methyl-accepting chemotaxis protein (MCP) signaling domain"/>
    <property type="match status" value="1"/>
</dbReference>
<proteinExistence type="inferred from homology"/>
<dbReference type="InterPro" id="IPR029150">
    <property type="entry name" value="dCache_3"/>
</dbReference>
<evidence type="ECO:0000313" key="12">
    <source>
        <dbReference type="EMBL" id="KXX64749.1"/>
    </source>
</evidence>
<keyword evidence="2 9" id="KW-0812">Transmembrane</keyword>
<evidence type="ECO:0000256" key="3">
    <source>
        <dbReference type="ARBA" id="ARBA00022989"/>
    </source>
</evidence>
<evidence type="ECO:0000259" key="10">
    <source>
        <dbReference type="PROSITE" id="PS50111"/>
    </source>
</evidence>
<dbReference type="SUPFAM" id="SSF103190">
    <property type="entry name" value="Sensory domain-like"/>
    <property type="match status" value="1"/>
</dbReference>
<accession>A0ABR5VGD3</accession>
<evidence type="ECO:0000256" key="8">
    <source>
        <dbReference type="SAM" id="MobiDB-lite"/>
    </source>
</evidence>
<comment type="caution">
    <text evidence="12">The sequence shown here is derived from an EMBL/GenBank/DDBJ whole genome shotgun (WGS) entry which is preliminary data.</text>
</comment>
<evidence type="ECO:0000256" key="7">
    <source>
        <dbReference type="PROSITE-ProRule" id="PRU00284"/>
    </source>
</evidence>
<dbReference type="InterPro" id="IPR004089">
    <property type="entry name" value="MCPsignal_dom"/>
</dbReference>
<dbReference type="PANTHER" id="PTHR32089:SF119">
    <property type="entry name" value="METHYL-ACCEPTING CHEMOTAXIS PROTEIN CTPL"/>
    <property type="match status" value="1"/>
</dbReference>
<dbReference type="SMART" id="SM00283">
    <property type="entry name" value="MA"/>
    <property type="match status" value="1"/>
</dbReference>
<feature type="compositionally biased region" description="Basic and acidic residues" evidence="8">
    <location>
        <begin position="420"/>
        <end position="442"/>
    </location>
</feature>
<dbReference type="PROSITE" id="PS50111">
    <property type="entry name" value="CHEMOTAXIS_TRANSDUC_2"/>
    <property type="match status" value="1"/>
</dbReference>
<keyword evidence="4 9" id="KW-0472">Membrane</keyword>
<gene>
    <name evidence="12" type="ORF">AY586_12500</name>
</gene>
<dbReference type="Pfam" id="PF14827">
    <property type="entry name" value="dCache_3"/>
    <property type="match status" value="1"/>
</dbReference>
<feature type="transmembrane region" description="Helical" evidence="9">
    <location>
        <begin position="289"/>
        <end position="313"/>
    </location>
</feature>
<dbReference type="CDD" id="cd11386">
    <property type="entry name" value="MCP_signal"/>
    <property type="match status" value="1"/>
</dbReference>
<evidence type="ECO:0000256" key="9">
    <source>
        <dbReference type="SAM" id="Phobius"/>
    </source>
</evidence>
<dbReference type="Gene3D" id="1.10.287.950">
    <property type="entry name" value="Methyl-accepting chemotaxis protein"/>
    <property type="match status" value="1"/>
</dbReference>
<comment type="subcellular location">
    <subcellularLocation>
        <location evidence="1">Membrane</location>
        <topology evidence="1">Multi-pass membrane protein</topology>
    </subcellularLocation>
</comment>
<dbReference type="InterPro" id="IPR003660">
    <property type="entry name" value="HAMP_dom"/>
</dbReference>
<dbReference type="RefSeq" id="WP_062274837.1">
    <property type="nucleotide sequence ID" value="NZ_LSYU01000046.1"/>
</dbReference>
<evidence type="ECO:0000256" key="2">
    <source>
        <dbReference type="ARBA" id="ARBA00022692"/>
    </source>
</evidence>
<dbReference type="PANTHER" id="PTHR32089">
    <property type="entry name" value="METHYL-ACCEPTING CHEMOTAXIS PROTEIN MCPB"/>
    <property type="match status" value="1"/>
</dbReference>
<feature type="domain" description="HAMP" evidence="11">
    <location>
        <begin position="315"/>
        <end position="366"/>
    </location>
</feature>